<accession>X1HI02</accession>
<organism evidence="1">
    <name type="scientific">marine sediment metagenome</name>
    <dbReference type="NCBI Taxonomy" id="412755"/>
    <lineage>
        <taxon>unclassified sequences</taxon>
        <taxon>metagenomes</taxon>
        <taxon>ecological metagenomes</taxon>
    </lineage>
</organism>
<sequence>MLLPLFGLSCRIEIENLTKYYGILAAIEDVSFTVQEGEILKVSRETQKVVHFLTGHGERDPGGYDQSGYSQVTDALSRENYVVGTLNLAISSRYLP</sequence>
<dbReference type="AlphaFoldDB" id="X1HI02"/>
<name>X1HI02_9ZZZZ</name>
<protein>
    <submittedName>
        <fullName evidence="1">Uncharacterized protein</fullName>
    </submittedName>
</protein>
<gene>
    <name evidence="1" type="ORF">S03H2_11946</name>
</gene>
<dbReference type="EMBL" id="BARU01006081">
    <property type="protein sequence ID" value="GAH44933.1"/>
    <property type="molecule type" value="Genomic_DNA"/>
</dbReference>
<feature type="non-terminal residue" evidence="1">
    <location>
        <position position="96"/>
    </location>
</feature>
<evidence type="ECO:0000313" key="1">
    <source>
        <dbReference type="EMBL" id="GAH44933.1"/>
    </source>
</evidence>
<comment type="caution">
    <text evidence="1">The sequence shown here is derived from an EMBL/GenBank/DDBJ whole genome shotgun (WGS) entry which is preliminary data.</text>
</comment>
<reference evidence="1" key="1">
    <citation type="journal article" date="2014" name="Front. Microbiol.">
        <title>High frequency of phylogenetically diverse reductive dehalogenase-homologous genes in deep subseafloor sedimentary metagenomes.</title>
        <authorList>
            <person name="Kawai M."/>
            <person name="Futagami T."/>
            <person name="Toyoda A."/>
            <person name="Takaki Y."/>
            <person name="Nishi S."/>
            <person name="Hori S."/>
            <person name="Arai W."/>
            <person name="Tsubouchi T."/>
            <person name="Morono Y."/>
            <person name="Uchiyama I."/>
            <person name="Ito T."/>
            <person name="Fujiyama A."/>
            <person name="Inagaki F."/>
            <person name="Takami H."/>
        </authorList>
    </citation>
    <scope>NUCLEOTIDE SEQUENCE</scope>
    <source>
        <strain evidence="1">Expedition CK06-06</strain>
    </source>
</reference>
<proteinExistence type="predicted"/>